<evidence type="ECO:0000256" key="1">
    <source>
        <dbReference type="ARBA" id="ARBA00001274"/>
    </source>
</evidence>
<dbReference type="AlphaFoldDB" id="A0A1R4FTS6"/>
<gene>
    <name evidence="14" type="ORF">FM101_05760</name>
</gene>
<dbReference type="GO" id="GO:0030170">
    <property type="term" value="F:pyridoxal phosphate binding"/>
    <property type="evidence" value="ECO:0007669"/>
    <property type="project" value="InterPro"/>
</dbReference>
<dbReference type="InterPro" id="IPR005789">
    <property type="entry name" value="Thr_deHydtase_catblc"/>
</dbReference>
<dbReference type="GO" id="GO:0009097">
    <property type="term" value="P:isoleucine biosynthetic process"/>
    <property type="evidence" value="ECO:0007669"/>
    <property type="project" value="TreeGrafter"/>
</dbReference>
<evidence type="ECO:0000256" key="6">
    <source>
        <dbReference type="ARBA" id="ARBA00012096"/>
    </source>
</evidence>
<evidence type="ECO:0000256" key="9">
    <source>
        <dbReference type="ARBA" id="ARBA00022898"/>
    </source>
</evidence>
<dbReference type="RefSeq" id="WP_086996717.1">
    <property type="nucleotide sequence ID" value="NZ_FUHW01000022.1"/>
</dbReference>
<evidence type="ECO:0000313" key="14">
    <source>
        <dbReference type="EMBL" id="SJM59243.1"/>
    </source>
</evidence>
<accession>A0A1R4FTS6</accession>
<evidence type="ECO:0000256" key="12">
    <source>
        <dbReference type="ARBA" id="ARBA00031427"/>
    </source>
</evidence>
<comment type="cofactor">
    <cofactor evidence="2">
        <name>pyridoxal 5'-phosphate</name>
        <dbReference type="ChEBI" id="CHEBI:597326"/>
    </cofactor>
</comment>
<comment type="subunit">
    <text evidence="5">In the native structure, TdcB is in a dimeric form, whereas in the TdcB-AMP complex, it exists in a tetrameric form (dimer of dimers).</text>
</comment>
<comment type="function">
    <text evidence="11">Catalyzes the anaerobic formation of alpha-ketobutyrate and ammonia from threonine in a two-step reaction. The first step involved a dehydration of threonine and a production of enamine intermediates (aminocrotonate), which tautomerizes to its imine form (iminobutyrate). Both intermediates are unstable and short-lived. The second step is the nonenzymatic hydrolysis of the enamine/imine intermediates to form 2-ketobutyrate and free ammonia. In the low water environment of the cell, the second step is accelerated by RidA.</text>
</comment>
<dbReference type="CDD" id="cd01562">
    <property type="entry name" value="Thr-dehyd"/>
    <property type="match status" value="1"/>
</dbReference>
<organism evidence="14 15">
    <name type="scientific">Arthrobacter rhombi</name>
    <dbReference type="NCBI Taxonomy" id="71253"/>
    <lineage>
        <taxon>Bacteria</taxon>
        <taxon>Bacillati</taxon>
        <taxon>Actinomycetota</taxon>
        <taxon>Actinomycetes</taxon>
        <taxon>Micrococcales</taxon>
        <taxon>Micrococcaceae</taxon>
        <taxon>Arthrobacter</taxon>
    </lineage>
</organism>
<dbReference type="InterPro" id="IPR050147">
    <property type="entry name" value="Ser/Thr_Dehydratase"/>
</dbReference>
<dbReference type="EMBL" id="FUHW01000022">
    <property type="protein sequence ID" value="SJM59243.1"/>
    <property type="molecule type" value="Genomic_DNA"/>
</dbReference>
<dbReference type="EC" id="4.3.1.19" evidence="6"/>
<dbReference type="PANTHER" id="PTHR48078">
    <property type="entry name" value="THREONINE DEHYDRATASE, MITOCHONDRIAL-RELATED"/>
    <property type="match status" value="1"/>
</dbReference>
<evidence type="ECO:0000256" key="4">
    <source>
        <dbReference type="ARBA" id="ARBA00010869"/>
    </source>
</evidence>
<keyword evidence="15" id="KW-1185">Reference proteome</keyword>
<dbReference type="InterPro" id="IPR000634">
    <property type="entry name" value="Ser/Thr_deHydtase_PyrdxlP-BS"/>
</dbReference>
<dbReference type="InterPro" id="IPR001926">
    <property type="entry name" value="TrpB-like_PALP"/>
</dbReference>
<dbReference type="Gene3D" id="3.30.70.260">
    <property type="match status" value="1"/>
</dbReference>
<comment type="pathway">
    <text evidence="3">Amino-acid degradation; L-threonine degradation via propanoate pathway; propanoate from L-threonine: step 1/4.</text>
</comment>
<dbReference type="GO" id="GO:0004794">
    <property type="term" value="F:threonine deaminase activity"/>
    <property type="evidence" value="ECO:0007669"/>
    <property type="project" value="UniProtKB-EC"/>
</dbReference>
<keyword evidence="10 14" id="KW-0456">Lyase</keyword>
<dbReference type="PANTHER" id="PTHR48078:SF6">
    <property type="entry name" value="L-THREONINE DEHYDRATASE CATABOLIC TDCB"/>
    <property type="match status" value="1"/>
</dbReference>
<dbReference type="SUPFAM" id="SSF53686">
    <property type="entry name" value="Tryptophan synthase beta subunit-like PLP-dependent enzymes"/>
    <property type="match status" value="1"/>
</dbReference>
<feature type="domain" description="ACT" evidence="13">
    <location>
        <begin position="338"/>
        <end position="416"/>
    </location>
</feature>
<dbReference type="GO" id="GO:0006565">
    <property type="term" value="P:L-serine catabolic process"/>
    <property type="evidence" value="ECO:0007669"/>
    <property type="project" value="TreeGrafter"/>
</dbReference>
<evidence type="ECO:0000256" key="11">
    <source>
        <dbReference type="ARBA" id="ARBA00025527"/>
    </source>
</evidence>
<evidence type="ECO:0000259" key="13">
    <source>
        <dbReference type="PROSITE" id="PS51671"/>
    </source>
</evidence>
<keyword evidence="9" id="KW-0663">Pyridoxal phosphate</keyword>
<evidence type="ECO:0000256" key="7">
    <source>
        <dbReference type="ARBA" id="ARBA00022248"/>
    </source>
</evidence>
<dbReference type="InterPro" id="IPR002912">
    <property type="entry name" value="ACT_dom"/>
</dbReference>
<dbReference type="CDD" id="cd04886">
    <property type="entry name" value="ACT_ThrD-II-like"/>
    <property type="match status" value="1"/>
</dbReference>
<dbReference type="Gene3D" id="3.40.50.1100">
    <property type="match status" value="2"/>
</dbReference>
<evidence type="ECO:0000256" key="5">
    <source>
        <dbReference type="ARBA" id="ARBA00011447"/>
    </source>
</evidence>
<dbReference type="NCBIfam" id="TIGR01127">
    <property type="entry name" value="ilvA_1Cterm"/>
    <property type="match status" value="1"/>
</dbReference>
<dbReference type="PROSITE" id="PS51671">
    <property type="entry name" value="ACT"/>
    <property type="match status" value="1"/>
</dbReference>
<evidence type="ECO:0000256" key="2">
    <source>
        <dbReference type="ARBA" id="ARBA00001933"/>
    </source>
</evidence>
<dbReference type="InterPro" id="IPR036052">
    <property type="entry name" value="TrpB-like_PALP_sf"/>
</dbReference>
<dbReference type="Proteomes" id="UP000195913">
    <property type="component" value="Unassembled WGS sequence"/>
</dbReference>
<dbReference type="PROSITE" id="PS00165">
    <property type="entry name" value="DEHYDRATASE_SER_THR"/>
    <property type="match status" value="1"/>
</dbReference>
<proteinExistence type="inferred from homology"/>
<dbReference type="GO" id="GO:0006567">
    <property type="term" value="P:L-threonine catabolic process"/>
    <property type="evidence" value="ECO:0007669"/>
    <property type="project" value="InterPro"/>
</dbReference>
<sequence length="417" mass="43334">MCASDPVNDGVSPITLSDIERAGQLLSDVTACTPIETSSSLSDLAGVQVFLKCENLQRTGSFKLRGAFTRLSALSEAERRRGVIAASAGNHAQGVALAARELGIDCLVYMPMGAALPKVTATRAYGAEVRLAGADLAESIEFAQAEGETSGRVFIPPFDHVNIVTGQATLGLEVLEQVPNVGTIIVPTGGGGLLAGVATAVHLSGSRARVIGVQAEGAAAFPASLLEGAPVRLAKMSTIADGIAVPSPSELTLGIVRDHVAEIRTVTEEQIGEAMLLLSERAKMVVEPSGAAGVAAVLEGAKDLEGPIVVVLSGGNVDTLVLNRVLQHGLVAAGRFMQMIVRVPDRPGSLVELLTVLARTECNVVNVEHDRTTSGLAASEVQIGVKVETKGQEHKTEIIAELKRLGYEVSYPAFENA</sequence>
<reference evidence="14 15" key="1">
    <citation type="submission" date="2017-02" db="EMBL/GenBank/DDBJ databases">
        <authorList>
            <person name="Peterson S.W."/>
        </authorList>
    </citation>
    <scope>NUCLEOTIDE SEQUENCE [LARGE SCALE GENOMIC DNA]</scope>
    <source>
        <strain evidence="14 15">B Ar 00.02</strain>
    </source>
</reference>
<evidence type="ECO:0000256" key="8">
    <source>
        <dbReference type="ARBA" id="ARBA00022533"/>
    </source>
</evidence>
<evidence type="ECO:0000256" key="10">
    <source>
        <dbReference type="ARBA" id="ARBA00023239"/>
    </source>
</evidence>
<dbReference type="Pfam" id="PF00291">
    <property type="entry name" value="PALP"/>
    <property type="match status" value="1"/>
</dbReference>
<comment type="catalytic activity">
    <reaction evidence="1">
        <text>L-threonine = 2-oxobutanoate + NH4(+)</text>
        <dbReference type="Rhea" id="RHEA:22108"/>
        <dbReference type="ChEBI" id="CHEBI:16763"/>
        <dbReference type="ChEBI" id="CHEBI:28938"/>
        <dbReference type="ChEBI" id="CHEBI:57926"/>
        <dbReference type="EC" id="4.3.1.19"/>
    </reaction>
</comment>
<comment type="similarity">
    <text evidence="4">Belongs to the serine/threonine dehydratase family.</text>
</comment>
<dbReference type="FunFam" id="3.40.50.1100:FF:000005">
    <property type="entry name" value="Threonine dehydratase catabolic"/>
    <property type="match status" value="1"/>
</dbReference>
<dbReference type="InterPro" id="IPR044561">
    <property type="entry name" value="ACT_ThrD-II-like"/>
</dbReference>
<dbReference type="Pfam" id="PF01842">
    <property type="entry name" value="ACT"/>
    <property type="match status" value="1"/>
</dbReference>
<evidence type="ECO:0000256" key="3">
    <source>
        <dbReference type="ARBA" id="ARBA00004958"/>
    </source>
</evidence>
<evidence type="ECO:0000313" key="15">
    <source>
        <dbReference type="Proteomes" id="UP000195913"/>
    </source>
</evidence>
<name>A0A1R4FTS6_9MICC</name>
<keyword evidence="8" id="KW-0021">Allosteric enzyme</keyword>
<protein>
    <recommendedName>
        <fullName evidence="7">L-threonine dehydratase catabolic TdcB</fullName>
        <ecNumber evidence="6">4.3.1.19</ecNumber>
    </recommendedName>
    <alternativeName>
        <fullName evidence="12">Threonine deaminase</fullName>
    </alternativeName>
</protein>
<dbReference type="GO" id="GO:0003941">
    <property type="term" value="F:L-serine ammonia-lyase activity"/>
    <property type="evidence" value="ECO:0007669"/>
    <property type="project" value="TreeGrafter"/>
</dbReference>